<evidence type="ECO:0000313" key="7">
    <source>
        <dbReference type="EMBL" id="KAF7407532.1"/>
    </source>
</evidence>
<evidence type="ECO:0000256" key="4">
    <source>
        <dbReference type="ARBA" id="ARBA00022989"/>
    </source>
</evidence>
<dbReference type="Proteomes" id="UP000614350">
    <property type="component" value="Unassembled WGS sequence"/>
</dbReference>
<feature type="transmembrane region" description="Helical" evidence="6">
    <location>
        <begin position="45"/>
        <end position="70"/>
    </location>
</feature>
<dbReference type="AlphaFoldDB" id="A0A834KKD4"/>
<evidence type="ECO:0000256" key="6">
    <source>
        <dbReference type="SAM" id="Phobius"/>
    </source>
</evidence>
<name>A0A834KKD4_VESVU</name>
<organism evidence="7 8">
    <name type="scientific">Vespula vulgaris</name>
    <name type="common">Yellow jacket</name>
    <name type="synonym">Wasp</name>
    <dbReference type="NCBI Taxonomy" id="7454"/>
    <lineage>
        <taxon>Eukaryota</taxon>
        <taxon>Metazoa</taxon>
        <taxon>Ecdysozoa</taxon>
        <taxon>Arthropoda</taxon>
        <taxon>Hexapoda</taxon>
        <taxon>Insecta</taxon>
        <taxon>Pterygota</taxon>
        <taxon>Neoptera</taxon>
        <taxon>Endopterygota</taxon>
        <taxon>Hymenoptera</taxon>
        <taxon>Apocrita</taxon>
        <taxon>Aculeata</taxon>
        <taxon>Vespoidea</taxon>
        <taxon>Vespidae</taxon>
        <taxon>Vespinae</taxon>
        <taxon>Vespula</taxon>
    </lineage>
</organism>
<sequence>MGLYRTEASKLCAKKINEVDKTLQALVTIIGQILKHQLIFKSLKVYSITFLHIYSFMIEFILVIEFLTFIRCIKSEFERANELLADVSVLPISSIASELFEHREADGSFSIEQSLPINSEKLFIVAPLLRQRQTQLQISNHKINRSRMLLRTIRQIHLELWRASKSFMEEISDTQGLILQLIRTFLLCLQHSTKIFAVNYLCDKTTKEAAQTNEIIHTFYGQNTDFEIQKEVEIFSLQMMQRPNVYSAFGLYNLNCKHICSCIGIITTYMVIMVQVTDSIKGGS</sequence>
<keyword evidence="8" id="KW-1185">Reference proteome</keyword>
<dbReference type="Pfam" id="PF08395">
    <property type="entry name" value="7tm_7"/>
    <property type="match status" value="1"/>
</dbReference>
<comment type="caution">
    <text evidence="7">The sequence shown here is derived from an EMBL/GenBank/DDBJ whole genome shotgun (WGS) entry which is preliminary data.</text>
</comment>
<gene>
    <name evidence="7" type="ORF">HZH66_002069</name>
</gene>
<keyword evidence="3 6" id="KW-0812">Transmembrane</keyword>
<evidence type="ECO:0000313" key="8">
    <source>
        <dbReference type="Proteomes" id="UP000614350"/>
    </source>
</evidence>
<evidence type="ECO:0008006" key="9">
    <source>
        <dbReference type="Google" id="ProtNLM"/>
    </source>
</evidence>
<comment type="subcellular location">
    <subcellularLocation>
        <location evidence="1">Cell membrane</location>
        <topology evidence="1">Multi-pass membrane protein</topology>
    </subcellularLocation>
</comment>
<keyword evidence="2" id="KW-1003">Cell membrane</keyword>
<dbReference type="EMBL" id="JACSEA010000002">
    <property type="protein sequence ID" value="KAF7407532.1"/>
    <property type="molecule type" value="Genomic_DNA"/>
</dbReference>
<keyword evidence="5 6" id="KW-0472">Membrane</keyword>
<proteinExistence type="predicted"/>
<protein>
    <recommendedName>
        <fullName evidence="9">Gustatory receptor</fullName>
    </recommendedName>
</protein>
<dbReference type="InterPro" id="IPR013604">
    <property type="entry name" value="7TM_chemorcpt"/>
</dbReference>
<accession>A0A834KKD4</accession>
<evidence type="ECO:0000256" key="5">
    <source>
        <dbReference type="ARBA" id="ARBA00023136"/>
    </source>
</evidence>
<evidence type="ECO:0000256" key="2">
    <source>
        <dbReference type="ARBA" id="ARBA00022475"/>
    </source>
</evidence>
<evidence type="ECO:0000256" key="3">
    <source>
        <dbReference type="ARBA" id="ARBA00022692"/>
    </source>
</evidence>
<keyword evidence="4 6" id="KW-1133">Transmembrane helix</keyword>
<reference evidence="7" key="1">
    <citation type="journal article" date="2020" name="G3 (Bethesda)">
        <title>High-Quality Assemblies for Three Invasive Social Wasps from the &lt;i&gt;Vespula&lt;/i&gt; Genus.</title>
        <authorList>
            <person name="Harrop T.W.R."/>
            <person name="Guhlin J."/>
            <person name="McLaughlin G.M."/>
            <person name="Permina E."/>
            <person name="Stockwell P."/>
            <person name="Gilligan J."/>
            <person name="Le Lec M.F."/>
            <person name="Gruber M.A.M."/>
            <person name="Quinn O."/>
            <person name="Lovegrove M."/>
            <person name="Duncan E.J."/>
            <person name="Remnant E.J."/>
            <person name="Van Eeckhoven J."/>
            <person name="Graham B."/>
            <person name="Knapp R.A."/>
            <person name="Langford K.W."/>
            <person name="Kronenberg Z."/>
            <person name="Press M.O."/>
            <person name="Eacker S.M."/>
            <person name="Wilson-Rankin E.E."/>
            <person name="Purcell J."/>
            <person name="Lester P.J."/>
            <person name="Dearden P.K."/>
        </authorList>
    </citation>
    <scope>NUCLEOTIDE SEQUENCE</scope>
    <source>
        <strain evidence="7">Marl-1</strain>
    </source>
</reference>
<evidence type="ECO:0000256" key="1">
    <source>
        <dbReference type="ARBA" id="ARBA00004651"/>
    </source>
</evidence>
<dbReference type="GO" id="GO:0005886">
    <property type="term" value="C:plasma membrane"/>
    <property type="evidence" value="ECO:0007669"/>
    <property type="project" value="UniProtKB-SubCell"/>
</dbReference>
<dbReference type="GO" id="GO:0050909">
    <property type="term" value="P:sensory perception of taste"/>
    <property type="evidence" value="ECO:0007669"/>
    <property type="project" value="InterPro"/>
</dbReference>